<name>A0ABP0RCD0_9DINO</name>
<reference evidence="2 3" key="1">
    <citation type="submission" date="2024-02" db="EMBL/GenBank/DDBJ databases">
        <authorList>
            <person name="Chen Y."/>
            <person name="Shah S."/>
            <person name="Dougan E. K."/>
            <person name="Thang M."/>
            <person name="Chan C."/>
        </authorList>
    </citation>
    <scope>NUCLEOTIDE SEQUENCE [LARGE SCALE GENOMIC DNA]</scope>
</reference>
<evidence type="ECO:0000313" key="2">
    <source>
        <dbReference type="EMBL" id="CAK9097899.1"/>
    </source>
</evidence>
<keyword evidence="3" id="KW-1185">Reference proteome</keyword>
<evidence type="ECO:0000256" key="1">
    <source>
        <dbReference type="SAM" id="MobiDB-lite"/>
    </source>
</evidence>
<protein>
    <submittedName>
        <fullName evidence="2">Uncharacterized protein</fullName>
    </submittedName>
</protein>
<organism evidence="2 3">
    <name type="scientific">Durusdinium trenchii</name>
    <dbReference type="NCBI Taxonomy" id="1381693"/>
    <lineage>
        <taxon>Eukaryota</taxon>
        <taxon>Sar</taxon>
        <taxon>Alveolata</taxon>
        <taxon>Dinophyceae</taxon>
        <taxon>Suessiales</taxon>
        <taxon>Symbiodiniaceae</taxon>
        <taxon>Durusdinium</taxon>
    </lineage>
</organism>
<feature type="region of interest" description="Disordered" evidence="1">
    <location>
        <begin position="107"/>
        <end position="173"/>
    </location>
</feature>
<dbReference type="Proteomes" id="UP001642484">
    <property type="component" value="Unassembled WGS sequence"/>
</dbReference>
<accession>A0ABP0RCD0</accession>
<sequence length="448" mass="48988">MFDGLPHSAHSIINNDEWHGGSIVRLDSALCRPAAADVAINYHMLKPVITHSPDKVCSGYFLTDCLLALDDLFQGKMLVGASGSKLDMAAEEAVKLKKLMGAVRALWRSSPSGQHPRAGSDDDADDGDSGAKSSEDEAPSEDEGVAPVGDVAPNDPGDKAPNTPGDADSLSGSDVAMEDADVDLRDSQRPDAWMSEAYQALCLEDTLEKTPVPLEVLFEWMVDRRPSGKDYKGTFTKQDVRDPLFEDYLYFCVKARSEEGETPSTLAFGTAKHWRFYRTAKLGEEELPSPIDDEDAITVYGKKSVRLPYGFHATKELLSHEIAIPGKQHAPSTKKRSKAAKGKAVSKVSKDHLKEVCAGTFKTYNLKTLGIPKEAWCTVDKEYKGKRGYTMVSEKTNAAIEVLLNKKAYYVKRCGNGAAEGAKGQVSWSLHNGPKEAWEVAKKKAHYE</sequence>
<gene>
    <name evidence="2" type="ORF">CCMP2556_LOCUS46422</name>
</gene>
<proteinExistence type="predicted"/>
<evidence type="ECO:0000313" key="3">
    <source>
        <dbReference type="Proteomes" id="UP001642484"/>
    </source>
</evidence>
<comment type="caution">
    <text evidence="2">The sequence shown here is derived from an EMBL/GenBank/DDBJ whole genome shotgun (WGS) entry which is preliminary data.</text>
</comment>
<dbReference type="EMBL" id="CAXAMN010025787">
    <property type="protein sequence ID" value="CAK9097899.1"/>
    <property type="molecule type" value="Genomic_DNA"/>
</dbReference>